<dbReference type="Pfam" id="PF05383">
    <property type="entry name" value="La"/>
    <property type="match status" value="1"/>
</dbReference>
<keyword evidence="7" id="KW-1185">Reference proteome</keyword>
<dbReference type="SUPFAM" id="SSF46785">
    <property type="entry name" value="Winged helix' DNA-binding domain"/>
    <property type="match status" value="1"/>
</dbReference>
<accession>A0A0V1GX05</accession>
<evidence type="ECO:0000256" key="3">
    <source>
        <dbReference type="PROSITE-ProRule" id="PRU00332"/>
    </source>
</evidence>
<dbReference type="CDD" id="cd12430">
    <property type="entry name" value="RRM_LARP4_5_like"/>
    <property type="match status" value="1"/>
</dbReference>
<reference evidence="6 7" key="1">
    <citation type="submission" date="2015-01" db="EMBL/GenBank/DDBJ databases">
        <title>Evolution of Trichinella species and genotypes.</title>
        <authorList>
            <person name="Korhonen P.K."/>
            <person name="Edoardo P."/>
            <person name="Giuseppe L.R."/>
            <person name="Gasser R.B."/>
        </authorList>
    </citation>
    <scope>NUCLEOTIDE SEQUENCE [LARGE SCALE GENOMIC DNA]</scope>
    <source>
        <strain evidence="6">ISS1029</strain>
    </source>
</reference>
<dbReference type="OrthoDB" id="10046764at2759"/>
<proteinExistence type="predicted"/>
<comment type="caution">
    <text evidence="6">The sequence shown here is derived from an EMBL/GenBank/DDBJ whole genome shotgun (WGS) entry which is preliminary data.</text>
</comment>
<feature type="compositionally biased region" description="Polar residues" evidence="4">
    <location>
        <begin position="326"/>
        <end position="341"/>
    </location>
</feature>
<evidence type="ECO:0000256" key="2">
    <source>
        <dbReference type="ARBA" id="ARBA00022884"/>
    </source>
</evidence>
<dbReference type="GO" id="GO:0045727">
    <property type="term" value="P:positive regulation of translation"/>
    <property type="evidence" value="ECO:0007669"/>
    <property type="project" value="TreeGrafter"/>
</dbReference>
<feature type="region of interest" description="Disordered" evidence="4">
    <location>
        <begin position="320"/>
        <end position="341"/>
    </location>
</feature>
<dbReference type="PANTHER" id="PTHR22792:SF131">
    <property type="entry name" value="LA-RELATED PROTEIN LARP4B"/>
    <property type="match status" value="1"/>
</dbReference>
<evidence type="ECO:0000259" key="5">
    <source>
        <dbReference type="PROSITE" id="PS50961"/>
    </source>
</evidence>
<dbReference type="SUPFAM" id="SSF54928">
    <property type="entry name" value="RNA-binding domain, RBD"/>
    <property type="match status" value="1"/>
</dbReference>
<dbReference type="Pfam" id="PF26088">
    <property type="entry name" value="RRM_LARP4"/>
    <property type="match status" value="1"/>
</dbReference>
<dbReference type="SMART" id="SM00715">
    <property type="entry name" value="LA"/>
    <property type="match status" value="1"/>
</dbReference>
<dbReference type="GO" id="GO:0003730">
    <property type="term" value="F:mRNA 3'-UTR binding"/>
    <property type="evidence" value="ECO:0007669"/>
    <property type="project" value="TreeGrafter"/>
</dbReference>
<dbReference type="Gene3D" id="1.10.10.10">
    <property type="entry name" value="Winged helix-like DNA-binding domain superfamily/Winged helix DNA-binding domain"/>
    <property type="match status" value="1"/>
</dbReference>
<dbReference type="GO" id="GO:0005829">
    <property type="term" value="C:cytosol"/>
    <property type="evidence" value="ECO:0007669"/>
    <property type="project" value="TreeGrafter"/>
</dbReference>
<dbReference type="PANTHER" id="PTHR22792">
    <property type="entry name" value="LUPUS LA PROTEIN-RELATED"/>
    <property type="match status" value="1"/>
</dbReference>
<gene>
    <name evidence="6" type="ORF">T11_4565</name>
</gene>
<evidence type="ECO:0000313" key="6">
    <source>
        <dbReference type="EMBL" id="KRZ02844.1"/>
    </source>
</evidence>
<evidence type="ECO:0000256" key="4">
    <source>
        <dbReference type="SAM" id="MobiDB-lite"/>
    </source>
</evidence>
<evidence type="ECO:0000256" key="1">
    <source>
        <dbReference type="ARBA" id="ARBA00022553"/>
    </source>
</evidence>
<evidence type="ECO:0000313" key="7">
    <source>
        <dbReference type="Proteomes" id="UP000055024"/>
    </source>
</evidence>
<dbReference type="InterPro" id="IPR045180">
    <property type="entry name" value="La_dom_prot"/>
</dbReference>
<dbReference type="AlphaFoldDB" id="A0A0V1GX05"/>
<feature type="non-terminal residue" evidence="6">
    <location>
        <position position="341"/>
    </location>
</feature>
<protein>
    <submittedName>
        <fullName evidence="6">La-related protein</fullName>
    </submittedName>
</protein>
<dbReference type="CDD" id="cd08031">
    <property type="entry name" value="LARP_4_5_like"/>
    <property type="match status" value="1"/>
</dbReference>
<dbReference type="Proteomes" id="UP000055024">
    <property type="component" value="Unassembled WGS sequence"/>
</dbReference>
<dbReference type="InterPro" id="IPR036388">
    <property type="entry name" value="WH-like_DNA-bd_sf"/>
</dbReference>
<dbReference type="EMBL" id="JYDP01000214">
    <property type="protein sequence ID" value="KRZ02844.1"/>
    <property type="molecule type" value="Genomic_DNA"/>
</dbReference>
<dbReference type="PROSITE" id="PS50961">
    <property type="entry name" value="HTH_LA"/>
    <property type="match status" value="1"/>
</dbReference>
<dbReference type="GO" id="GO:0010494">
    <property type="term" value="C:cytoplasmic stress granule"/>
    <property type="evidence" value="ECO:0007669"/>
    <property type="project" value="TreeGrafter"/>
</dbReference>
<dbReference type="InterPro" id="IPR058699">
    <property type="entry name" value="RRM_LARP4/4B"/>
</dbReference>
<dbReference type="InterPro" id="IPR036390">
    <property type="entry name" value="WH_DNA-bd_sf"/>
</dbReference>
<feature type="domain" description="HTH La-type RNA-binding" evidence="5">
    <location>
        <begin position="153"/>
        <end position="242"/>
    </location>
</feature>
<name>A0A0V1GX05_9BILA</name>
<keyword evidence="1" id="KW-0597">Phosphoprotein</keyword>
<sequence length="341" mass="37958">MNNQREREVSAKNLDKLCNELGNAHVDGDGAEVKDQKTPAIDRVECVSQSHILPWWFQGIDCEEHFNTMNGDSVDAGKACTASVPSNAIPQLISSTDGRSSVPGVLPRPGTETIVLGTIIGEHADAVTKIMPTADFVASQAAMTTPAMVNTDEMNRDDLKLRVRTQLEYYFSRENLSGDMYLRSQMDNDQYVPIRIVANFNLMKKLTTDMNLIVEALRESPYVQVDESGEKVRPLLKRTTLILRGVPKGTEKHEVEKLFDSPTCPRLISCECALNDSWYANFDSDEDAQKAYLYLRNEVKTFKGNPILARFKTAPISRVPNGYNGARQNVPPTAYPGNNNP</sequence>
<dbReference type="InterPro" id="IPR006630">
    <property type="entry name" value="La_HTH"/>
</dbReference>
<keyword evidence="2 3" id="KW-0694">RNA-binding</keyword>
<dbReference type="InterPro" id="IPR035979">
    <property type="entry name" value="RBD_domain_sf"/>
</dbReference>
<organism evidence="6 7">
    <name type="scientific">Trichinella zimbabwensis</name>
    <dbReference type="NCBI Taxonomy" id="268475"/>
    <lineage>
        <taxon>Eukaryota</taxon>
        <taxon>Metazoa</taxon>
        <taxon>Ecdysozoa</taxon>
        <taxon>Nematoda</taxon>
        <taxon>Enoplea</taxon>
        <taxon>Dorylaimia</taxon>
        <taxon>Trichinellida</taxon>
        <taxon>Trichinellidae</taxon>
        <taxon>Trichinella</taxon>
    </lineage>
</organism>